<evidence type="ECO:0000313" key="3">
    <source>
        <dbReference type="Proteomes" id="UP000569092"/>
    </source>
</evidence>
<feature type="transmembrane region" description="Helical" evidence="1">
    <location>
        <begin position="12"/>
        <end position="29"/>
    </location>
</feature>
<dbReference type="EMBL" id="JACHDZ010000003">
    <property type="protein sequence ID" value="MBB5344532.1"/>
    <property type="molecule type" value="Genomic_DNA"/>
</dbReference>
<keyword evidence="1" id="KW-0812">Transmembrane</keyword>
<evidence type="ECO:0000313" key="2">
    <source>
        <dbReference type="EMBL" id="MBB5344532.1"/>
    </source>
</evidence>
<proteinExistence type="predicted"/>
<name>A0A7W8JAS2_9BACT</name>
<sequence length="71" mass="8051">MLQFVQIHISSLIPFFMALCALTFLVITLVVKQNHKHNRTISAPLKTLLYFWCGNLVFLAGFMIAVALLKT</sequence>
<feature type="transmembrane region" description="Helical" evidence="1">
    <location>
        <begin position="49"/>
        <end position="69"/>
    </location>
</feature>
<organism evidence="2 3">
    <name type="scientific">Tunturiibacter lichenicola</name>
    <dbReference type="NCBI Taxonomy" id="2051959"/>
    <lineage>
        <taxon>Bacteria</taxon>
        <taxon>Pseudomonadati</taxon>
        <taxon>Acidobacteriota</taxon>
        <taxon>Terriglobia</taxon>
        <taxon>Terriglobales</taxon>
        <taxon>Acidobacteriaceae</taxon>
        <taxon>Tunturiibacter</taxon>
    </lineage>
</organism>
<gene>
    <name evidence="2" type="ORF">HDF10_002511</name>
</gene>
<comment type="caution">
    <text evidence="2">The sequence shown here is derived from an EMBL/GenBank/DDBJ whole genome shotgun (WGS) entry which is preliminary data.</text>
</comment>
<keyword evidence="1" id="KW-1133">Transmembrane helix</keyword>
<dbReference type="AlphaFoldDB" id="A0A7W8JAS2"/>
<reference evidence="2 3" key="1">
    <citation type="submission" date="2020-08" db="EMBL/GenBank/DDBJ databases">
        <title>Genomic Encyclopedia of Type Strains, Phase IV (KMG-V): Genome sequencing to study the core and pangenomes of soil and plant-associated prokaryotes.</title>
        <authorList>
            <person name="Whitman W."/>
        </authorList>
    </citation>
    <scope>NUCLEOTIDE SEQUENCE [LARGE SCALE GENOMIC DNA]</scope>
    <source>
        <strain evidence="2 3">M8US30</strain>
    </source>
</reference>
<accession>A0A7W8JAS2</accession>
<keyword evidence="1" id="KW-0472">Membrane</keyword>
<dbReference type="Proteomes" id="UP000569092">
    <property type="component" value="Unassembled WGS sequence"/>
</dbReference>
<evidence type="ECO:0000256" key="1">
    <source>
        <dbReference type="SAM" id="Phobius"/>
    </source>
</evidence>
<protein>
    <submittedName>
        <fullName evidence="2">Uncharacterized protein</fullName>
    </submittedName>
</protein>